<dbReference type="EMBL" id="JGZD01000009">
    <property type="protein sequence ID" value="KFI72548.1"/>
    <property type="molecule type" value="Genomic_DNA"/>
</dbReference>
<comment type="caution">
    <text evidence="2">The sequence shown here is derived from an EMBL/GenBank/DDBJ whole genome shotgun (WGS) entry which is preliminary data.</text>
</comment>
<organism evidence="2 3">
    <name type="scientific">Bifidobacterium minimum</name>
    <dbReference type="NCBI Taxonomy" id="1693"/>
    <lineage>
        <taxon>Bacteria</taxon>
        <taxon>Bacillati</taxon>
        <taxon>Actinomycetota</taxon>
        <taxon>Actinomycetes</taxon>
        <taxon>Bifidobacteriales</taxon>
        <taxon>Bifidobacteriaceae</taxon>
        <taxon>Bifidobacterium</taxon>
    </lineage>
</organism>
<sequence>MSSFSDDETRDLARSRGVDVSSRALPMRLAAERLSIVRYVFLVQIEEGIASADQRAALEYADAVLMGWPKDDSERIADLDDASVVRVGELADAMEERIARFRGLEREGDVSGMTECLVSITEQVAGVRSLFQPRFELPTFAEIHRVVQKEWDDDMGRIETSGREDSVDERLERDLRSSVSGTDGSEAGSSAQKGDGRQ</sequence>
<accession>A0A087BNE8</accession>
<evidence type="ECO:0000313" key="3">
    <source>
        <dbReference type="Proteomes" id="UP000029014"/>
    </source>
</evidence>
<reference evidence="2 3" key="1">
    <citation type="submission" date="2014-03" db="EMBL/GenBank/DDBJ databases">
        <title>Genomics of Bifidobacteria.</title>
        <authorList>
            <person name="Ventura M."/>
            <person name="Milani C."/>
            <person name="Lugli G.A."/>
        </authorList>
    </citation>
    <scope>NUCLEOTIDE SEQUENCE [LARGE SCALE GENOMIC DNA]</scope>
    <source>
        <strain evidence="2 3">LMG 11592</strain>
    </source>
</reference>
<feature type="compositionally biased region" description="Polar residues" evidence="1">
    <location>
        <begin position="177"/>
        <end position="192"/>
    </location>
</feature>
<dbReference type="AlphaFoldDB" id="A0A087BNE8"/>
<name>A0A087BNE8_9BIFI</name>
<evidence type="ECO:0000256" key="1">
    <source>
        <dbReference type="SAM" id="MobiDB-lite"/>
    </source>
</evidence>
<dbReference type="STRING" id="1693.BMIN_0445"/>
<dbReference type="Proteomes" id="UP000029014">
    <property type="component" value="Unassembled WGS sequence"/>
</dbReference>
<keyword evidence="3" id="KW-1185">Reference proteome</keyword>
<evidence type="ECO:0000313" key="2">
    <source>
        <dbReference type="EMBL" id="KFI72548.1"/>
    </source>
</evidence>
<proteinExistence type="predicted"/>
<dbReference type="RefSeq" id="WP_022860571.1">
    <property type="nucleotide sequence ID" value="NZ_JGZD01000009.1"/>
</dbReference>
<dbReference type="eggNOG" id="ENOG5030P9F">
    <property type="taxonomic scope" value="Bacteria"/>
</dbReference>
<gene>
    <name evidence="2" type="ORF">BMIN_0445</name>
</gene>
<feature type="region of interest" description="Disordered" evidence="1">
    <location>
        <begin position="157"/>
        <end position="198"/>
    </location>
</feature>
<protein>
    <submittedName>
        <fullName evidence="2">Phosphoribosylformylglycinamidine (FGAM)synthase</fullName>
    </submittedName>
</protein>
<feature type="compositionally biased region" description="Basic and acidic residues" evidence="1">
    <location>
        <begin position="157"/>
        <end position="176"/>
    </location>
</feature>